<evidence type="ECO:0000256" key="2">
    <source>
        <dbReference type="ARBA" id="ARBA00022448"/>
    </source>
</evidence>
<evidence type="ECO:0000313" key="12">
    <source>
        <dbReference type="Proteomes" id="UP000520767"/>
    </source>
</evidence>
<reference evidence="11 12" key="1">
    <citation type="submission" date="2020-08" db="EMBL/GenBank/DDBJ databases">
        <title>Genomic Encyclopedia of Type Strains, Phase III (KMG-III): the genomes of soil and plant-associated and newly described type strains.</title>
        <authorList>
            <person name="Whitman W."/>
        </authorList>
    </citation>
    <scope>NUCLEOTIDE SEQUENCE [LARGE SCALE GENOMIC DNA]</scope>
    <source>
        <strain evidence="11 12">CECT 8960</strain>
    </source>
</reference>
<feature type="transmembrane region" description="Helical" evidence="10">
    <location>
        <begin position="166"/>
        <end position="186"/>
    </location>
</feature>
<feature type="transmembrane region" description="Helical" evidence="10">
    <location>
        <begin position="24"/>
        <end position="50"/>
    </location>
</feature>
<dbReference type="InterPro" id="IPR059112">
    <property type="entry name" value="CysZ/EI24"/>
</dbReference>
<keyword evidence="6 10" id="KW-0812">Transmembrane</keyword>
<keyword evidence="5" id="KW-0028">Amino-acid biosynthesis</keyword>
<dbReference type="EMBL" id="JACHJQ010000008">
    <property type="protein sequence ID" value="MBB4911007.1"/>
    <property type="molecule type" value="Genomic_DNA"/>
</dbReference>
<keyword evidence="8" id="KW-0764">Sulfate transport</keyword>
<evidence type="ECO:0000313" key="11">
    <source>
        <dbReference type="EMBL" id="MBB4911007.1"/>
    </source>
</evidence>
<dbReference type="InterPro" id="IPR050480">
    <property type="entry name" value="CysZ-like"/>
</dbReference>
<evidence type="ECO:0000256" key="3">
    <source>
        <dbReference type="ARBA" id="ARBA00022475"/>
    </source>
</evidence>
<comment type="caution">
    <text evidence="11">The sequence shown here is derived from an EMBL/GenBank/DDBJ whole genome shotgun (WGS) entry which is preliminary data.</text>
</comment>
<gene>
    <name evidence="11" type="ORF">FHR82_007266</name>
</gene>
<dbReference type="PANTHER" id="PTHR37468:SF1">
    <property type="entry name" value="SULFATE TRANSPORTER CYSZ"/>
    <property type="match status" value="1"/>
</dbReference>
<feature type="transmembrane region" description="Helical" evidence="10">
    <location>
        <begin position="139"/>
        <end position="160"/>
    </location>
</feature>
<dbReference type="Pfam" id="PF07264">
    <property type="entry name" value="EI24"/>
    <property type="match status" value="1"/>
</dbReference>
<dbReference type="RefSeq" id="WP_184815008.1">
    <property type="nucleotide sequence ID" value="NZ_JACHJQ010000008.1"/>
</dbReference>
<sequence length="247" mass="26165">MRDFILGVRFFGRGLGILLRSPRLLLLGALPAVLTTALLSGGLIALAVWIDDLATLVTPFADDWSTTWQTAVRIAAGIGVFGAALVIALITFSALTLAIGAPFYELIAEKVEDGLGLAPAEDMTWWRALGLGLRGGLALVLRSLLFTIPLVIAGFIPVVGQTVVPVLLALVTAWFFALELVAVAYYRRGMSLKEQRTTLAKRRGLALGLGLPASLLCVVPIAAIVVMPIAFTGGVLVAHEALRNEAR</sequence>
<name>A0A7W7VHZ1_9PSEU</name>
<proteinExistence type="predicted"/>
<evidence type="ECO:0000256" key="7">
    <source>
        <dbReference type="ARBA" id="ARBA00022989"/>
    </source>
</evidence>
<dbReference type="GO" id="GO:0000103">
    <property type="term" value="P:sulfate assimilation"/>
    <property type="evidence" value="ECO:0007669"/>
    <property type="project" value="TreeGrafter"/>
</dbReference>
<organism evidence="11 12">
    <name type="scientific">Actinophytocola algeriensis</name>
    <dbReference type="NCBI Taxonomy" id="1768010"/>
    <lineage>
        <taxon>Bacteria</taxon>
        <taxon>Bacillati</taxon>
        <taxon>Actinomycetota</taxon>
        <taxon>Actinomycetes</taxon>
        <taxon>Pseudonocardiales</taxon>
        <taxon>Pseudonocardiaceae</taxon>
    </lineage>
</organism>
<dbReference type="GO" id="GO:0019344">
    <property type="term" value="P:cysteine biosynthetic process"/>
    <property type="evidence" value="ECO:0007669"/>
    <property type="project" value="TreeGrafter"/>
</dbReference>
<keyword evidence="3" id="KW-1003">Cell membrane</keyword>
<protein>
    <submittedName>
        <fullName evidence="11">CysZ protein</fullName>
    </submittedName>
</protein>
<feature type="transmembrane region" description="Helical" evidence="10">
    <location>
        <begin position="70"/>
        <end position="100"/>
    </location>
</feature>
<keyword evidence="12" id="KW-1185">Reference proteome</keyword>
<evidence type="ECO:0000256" key="1">
    <source>
        <dbReference type="ARBA" id="ARBA00004141"/>
    </source>
</evidence>
<keyword evidence="2" id="KW-0813">Transport</keyword>
<evidence type="ECO:0000256" key="9">
    <source>
        <dbReference type="ARBA" id="ARBA00023136"/>
    </source>
</evidence>
<dbReference type="PANTHER" id="PTHR37468">
    <property type="entry name" value="SULFATE TRANSPORTER CYSZ"/>
    <property type="match status" value="1"/>
</dbReference>
<dbReference type="GO" id="GO:0009675">
    <property type="term" value="F:high-affinity sulfate:proton symporter activity"/>
    <property type="evidence" value="ECO:0007669"/>
    <property type="project" value="TreeGrafter"/>
</dbReference>
<keyword evidence="4" id="KW-0997">Cell inner membrane</keyword>
<dbReference type="GO" id="GO:0005886">
    <property type="term" value="C:plasma membrane"/>
    <property type="evidence" value="ECO:0007669"/>
    <property type="project" value="TreeGrafter"/>
</dbReference>
<dbReference type="Proteomes" id="UP000520767">
    <property type="component" value="Unassembled WGS sequence"/>
</dbReference>
<evidence type="ECO:0000256" key="5">
    <source>
        <dbReference type="ARBA" id="ARBA00022605"/>
    </source>
</evidence>
<evidence type="ECO:0000256" key="10">
    <source>
        <dbReference type="SAM" id="Phobius"/>
    </source>
</evidence>
<keyword evidence="7 10" id="KW-1133">Transmembrane helix</keyword>
<keyword evidence="9 10" id="KW-0472">Membrane</keyword>
<feature type="transmembrane region" description="Helical" evidence="10">
    <location>
        <begin position="207"/>
        <end position="231"/>
    </location>
</feature>
<evidence type="ECO:0000256" key="6">
    <source>
        <dbReference type="ARBA" id="ARBA00022692"/>
    </source>
</evidence>
<accession>A0A7W7VHZ1</accession>
<dbReference type="AlphaFoldDB" id="A0A7W7VHZ1"/>
<evidence type="ECO:0000256" key="8">
    <source>
        <dbReference type="ARBA" id="ARBA00023032"/>
    </source>
</evidence>
<comment type="subcellular location">
    <subcellularLocation>
        <location evidence="1">Membrane</location>
        <topology evidence="1">Multi-pass membrane protein</topology>
    </subcellularLocation>
</comment>
<evidence type="ECO:0000256" key="4">
    <source>
        <dbReference type="ARBA" id="ARBA00022519"/>
    </source>
</evidence>